<dbReference type="SUPFAM" id="SSF54427">
    <property type="entry name" value="NTF2-like"/>
    <property type="match status" value="1"/>
</dbReference>
<name>A0A8H6VRN9_9PEZI</name>
<gene>
    <name evidence="1" type="ORF">HII31_00415</name>
</gene>
<organism evidence="1 2">
    <name type="scientific">Pseudocercospora fuligena</name>
    <dbReference type="NCBI Taxonomy" id="685502"/>
    <lineage>
        <taxon>Eukaryota</taxon>
        <taxon>Fungi</taxon>
        <taxon>Dikarya</taxon>
        <taxon>Ascomycota</taxon>
        <taxon>Pezizomycotina</taxon>
        <taxon>Dothideomycetes</taxon>
        <taxon>Dothideomycetidae</taxon>
        <taxon>Mycosphaerellales</taxon>
        <taxon>Mycosphaerellaceae</taxon>
        <taxon>Pseudocercospora</taxon>
    </lineage>
</organism>
<dbReference type="AlphaFoldDB" id="A0A8H6VRN9"/>
<sequence>MSQDDSQLYQTAMRLIEGYNKWTMDDIMAPRSPNCSQQVYPARMDRPKMDNDTYRTFFSGMIPRFEDFRMEVLDVFEDRERHKVVLHARSTAKSAIGPYANEYSLMLTMTEDDKQVLEIKEFLDSGYTEDFFQRLSAHAASRT</sequence>
<dbReference type="Proteomes" id="UP000660729">
    <property type="component" value="Unassembled WGS sequence"/>
</dbReference>
<dbReference type="PANTHER" id="PTHR39598">
    <property type="entry name" value="AUSTINOL SYNTHESIS PROTEIN F-RELATED"/>
    <property type="match status" value="1"/>
</dbReference>
<accession>A0A8H6VRN9</accession>
<keyword evidence="2" id="KW-1185">Reference proteome</keyword>
<proteinExistence type="predicted"/>
<dbReference type="InterPro" id="IPR032710">
    <property type="entry name" value="NTF2-like_dom_sf"/>
</dbReference>
<dbReference type="InterPro" id="IPR050977">
    <property type="entry name" value="Fungal_Meroterpenoid_Isomerase"/>
</dbReference>
<evidence type="ECO:0000313" key="1">
    <source>
        <dbReference type="EMBL" id="KAF7198059.1"/>
    </source>
</evidence>
<dbReference type="Gene3D" id="3.10.450.50">
    <property type="match status" value="1"/>
</dbReference>
<dbReference type="EMBL" id="JABCIY010000003">
    <property type="protein sequence ID" value="KAF7198059.1"/>
    <property type="molecule type" value="Genomic_DNA"/>
</dbReference>
<evidence type="ECO:0000313" key="2">
    <source>
        <dbReference type="Proteomes" id="UP000660729"/>
    </source>
</evidence>
<dbReference type="PANTHER" id="PTHR39598:SF1">
    <property type="entry name" value="AUSTINOID BIOSYNTHESIS CLUSTERS PROTEIN F-RELATED"/>
    <property type="match status" value="1"/>
</dbReference>
<protein>
    <submittedName>
        <fullName evidence="1">Core atranone cluster (CAC) protein 11</fullName>
    </submittedName>
</protein>
<reference evidence="1" key="1">
    <citation type="submission" date="2020-04" db="EMBL/GenBank/DDBJ databases">
        <title>Draft genome resource of the tomato pathogen Pseudocercospora fuligena.</title>
        <authorList>
            <person name="Zaccaron A."/>
        </authorList>
    </citation>
    <scope>NUCLEOTIDE SEQUENCE</scope>
    <source>
        <strain evidence="1">PF001</strain>
    </source>
</reference>
<dbReference type="OrthoDB" id="3758478at2759"/>
<comment type="caution">
    <text evidence="1">The sequence shown here is derived from an EMBL/GenBank/DDBJ whole genome shotgun (WGS) entry which is preliminary data.</text>
</comment>